<feature type="transmembrane region" description="Helical" evidence="8">
    <location>
        <begin position="335"/>
        <end position="353"/>
    </location>
</feature>
<name>A0A5C1AL97_9BACT</name>
<reference evidence="11" key="1">
    <citation type="submission" date="2019-08" db="EMBL/GenBank/DDBJ databases">
        <title>Limnoglobus roseus gen. nov., sp. nov., a novel freshwater planctomycete with a giant genome from the family Gemmataceae.</title>
        <authorList>
            <person name="Kulichevskaya I.S."/>
            <person name="Naumoff D.G."/>
            <person name="Miroshnikov K."/>
            <person name="Ivanova A."/>
            <person name="Philippov D.A."/>
            <person name="Hakobyan A."/>
            <person name="Rijpstra I.C."/>
            <person name="Sinninghe Damste J.S."/>
            <person name="Liesack W."/>
            <person name="Dedysh S.N."/>
        </authorList>
    </citation>
    <scope>NUCLEOTIDE SEQUENCE [LARGE SCALE GENOMIC DNA]</scope>
    <source>
        <strain evidence="11">PX52</strain>
    </source>
</reference>
<feature type="transmembrane region" description="Helical" evidence="8">
    <location>
        <begin position="30"/>
        <end position="49"/>
    </location>
</feature>
<evidence type="ECO:0000256" key="2">
    <source>
        <dbReference type="ARBA" id="ARBA00022475"/>
    </source>
</evidence>
<proteinExistence type="predicted"/>
<feature type="transmembrane region" description="Helical" evidence="8">
    <location>
        <begin position="216"/>
        <end position="236"/>
    </location>
</feature>
<keyword evidence="5 8" id="KW-0812">Transmembrane</keyword>
<feature type="transmembrane region" description="Helical" evidence="8">
    <location>
        <begin position="304"/>
        <end position="323"/>
    </location>
</feature>
<dbReference type="Proteomes" id="UP000324974">
    <property type="component" value="Chromosome"/>
</dbReference>
<evidence type="ECO:0000259" key="9">
    <source>
        <dbReference type="Pfam" id="PF13231"/>
    </source>
</evidence>
<dbReference type="GO" id="GO:0016763">
    <property type="term" value="F:pentosyltransferase activity"/>
    <property type="evidence" value="ECO:0007669"/>
    <property type="project" value="TreeGrafter"/>
</dbReference>
<dbReference type="RefSeq" id="WP_149114498.1">
    <property type="nucleotide sequence ID" value="NZ_CP042425.1"/>
</dbReference>
<protein>
    <submittedName>
        <fullName evidence="10">Putative glycosyltransferase</fullName>
    </submittedName>
</protein>
<feature type="transmembrane region" description="Helical" evidence="8">
    <location>
        <begin position="149"/>
        <end position="167"/>
    </location>
</feature>
<feature type="transmembrane region" description="Helical" evidence="8">
    <location>
        <begin position="95"/>
        <end position="115"/>
    </location>
</feature>
<feature type="transmembrane region" description="Helical" evidence="8">
    <location>
        <begin position="266"/>
        <end position="284"/>
    </location>
</feature>
<dbReference type="InterPro" id="IPR038731">
    <property type="entry name" value="RgtA/B/C-like"/>
</dbReference>
<dbReference type="GO" id="GO:0009103">
    <property type="term" value="P:lipopolysaccharide biosynthetic process"/>
    <property type="evidence" value="ECO:0007669"/>
    <property type="project" value="UniProtKB-ARBA"/>
</dbReference>
<feature type="transmembrane region" description="Helical" evidence="8">
    <location>
        <begin position="173"/>
        <end position="204"/>
    </location>
</feature>
<keyword evidence="4 10" id="KW-0808">Transferase</keyword>
<dbReference type="OrthoDB" id="9811222at2"/>
<dbReference type="PANTHER" id="PTHR33908">
    <property type="entry name" value="MANNOSYLTRANSFERASE YKCB-RELATED"/>
    <property type="match status" value="1"/>
</dbReference>
<dbReference type="EMBL" id="CP042425">
    <property type="protein sequence ID" value="QEL20179.1"/>
    <property type="molecule type" value="Genomic_DNA"/>
</dbReference>
<keyword evidence="2" id="KW-1003">Cell membrane</keyword>
<evidence type="ECO:0000256" key="5">
    <source>
        <dbReference type="ARBA" id="ARBA00022692"/>
    </source>
</evidence>
<dbReference type="KEGG" id="lrs:PX52LOC_07267"/>
<evidence type="ECO:0000256" key="3">
    <source>
        <dbReference type="ARBA" id="ARBA00022676"/>
    </source>
</evidence>
<feature type="domain" description="Glycosyltransferase RgtA/B/C/D-like" evidence="9">
    <location>
        <begin position="74"/>
        <end position="234"/>
    </location>
</feature>
<keyword evidence="6 8" id="KW-1133">Transmembrane helix</keyword>
<dbReference type="InterPro" id="IPR050297">
    <property type="entry name" value="LipidA_mod_glycosyltrf_83"/>
</dbReference>
<keyword evidence="7 8" id="KW-0472">Membrane</keyword>
<sequence length="520" mass="57182">MIANLRPTSRLADWITGTGRVPGEAARLRLLLAAWLVVRTVVWTLAVVASHHNAPLDLVEWLSWGGSWQWGYPKHPPLPAWLADAASRLSPGDVWGVYLFSYAVSSGILLAAYRLGREYLSPRRALVATLALDGLNYLTNDPAEFSNNVMLGLGWAWLIVCFHRAIGTGQLRWWLAVGVVAGLTLLCKYTIGVLLLAVLAFALYDRASRKVWRTPGPYLAALVAGLIVLPHALWLVQHDFITLRYAEERAGSGAGLLKRLVRPFEFLGNQALILLPVAFVLWPLMRFRTAPDDAPEAKPLATTFLHFAVLGPPLILLTVSAAIGFQLREIWGSPLWTFVGVWALANFPVVQVIETLQRSLRRWVVVAVGLCLFATAKQVANPYLFHVGGRTAFPGKELTREVNARWAAQYGGLPPIVGGEGWRAGVVCCYSPHRPLLYSSGKMGYLVMEPEHCRWTGDADLNARGGVILWDATQLGDDMSDFLRPRFPRVASQPAIELPYVTGAVVKPTRVGVAFVPPAK</sequence>
<evidence type="ECO:0000256" key="6">
    <source>
        <dbReference type="ARBA" id="ARBA00022989"/>
    </source>
</evidence>
<dbReference type="GO" id="GO:0005886">
    <property type="term" value="C:plasma membrane"/>
    <property type="evidence" value="ECO:0007669"/>
    <property type="project" value="UniProtKB-SubCell"/>
</dbReference>
<evidence type="ECO:0000313" key="11">
    <source>
        <dbReference type="Proteomes" id="UP000324974"/>
    </source>
</evidence>
<organism evidence="10 11">
    <name type="scientific">Limnoglobus roseus</name>
    <dbReference type="NCBI Taxonomy" id="2598579"/>
    <lineage>
        <taxon>Bacteria</taxon>
        <taxon>Pseudomonadati</taxon>
        <taxon>Planctomycetota</taxon>
        <taxon>Planctomycetia</taxon>
        <taxon>Gemmatales</taxon>
        <taxon>Gemmataceae</taxon>
        <taxon>Limnoglobus</taxon>
    </lineage>
</organism>
<evidence type="ECO:0000313" key="10">
    <source>
        <dbReference type="EMBL" id="QEL20179.1"/>
    </source>
</evidence>
<evidence type="ECO:0000256" key="8">
    <source>
        <dbReference type="SAM" id="Phobius"/>
    </source>
</evidence>
<accession>A0A5C1AL97</accession>
<dbReference type="AlphaFoldDB" id="A0A5C1AL97"/>
<evidence type="ECO:0000256" key="1">
    <source>
        <dbReference type="ARBA" id="ARBA00004651"/>
    </source>
</evidence>
<evidence type="ECO:0000256" key="4">
    <source>
        <dbReference type="ARBA" id="ARBA00022679"/>
    </source>
</evidence>
<keyword evidence="11" id="KW-1185">Reference proteome</keyword>
<keyword evidence="3" id="KW-0328">Glycosyltransferase</keyword>
<evidence type="ECO:0000256" key="7">
    <source>
        <dbReference type="ARBA" id="ARBA00023136"/>
    </source>
</evidence>
<comment type="subcellular location">
    <subcellularLocation>
        <location evidence="1">Cell membrane</location>
        <topology evidence="1">Multi-pass membrane protein</topology>
    </subcellularLocation>
</comment>
<dbReference type="Pfam" id="PF13231">
    <property type="entry name" value="PMT_2"/>
    <property type="match status" value="1"/>
</dbReference>
<gene>
    <name evidence="10" type="ORF">PX52LOC_07267</name>
</gene>
<dbReference type="PANTHER" id="PTHR33908:SF9">
    <property type="entry name" value="BLL5595 PROTEIN"/>
    <property type="match status" value="1"/>
</dbReference>